<dbReference type="InterPro" id="IPR003599">
    <property type="entry name" value="Ig_sub"/>
</dbReference>
<dbReference type="Gene3D" id="2.60.40.10">
    <property type="entry name" value="Immunoglobulins"/>
    <property type="match status" value="2"/>
</dbReference>
<evidence type="ECO:0000313" key="10">
    <source>
        <dbReference type="EMBL" id="KAI5624903.1"/>
    </source>
</evidence>
<dbReference type="PROSITE" id="PS50835">
    <property type="entry name" value="IG_LIKE"/>
    <property type="match status" value="2"/>
</dbReference>
<evidence type="ECO:0000256" key="5">
    <source>
        <dbReference type="ARBA" id="ARBA00023136"/>
    </source>
</evidence>
<feature type="signal peptide" evidence="8">
    <location>
        <begin position="1"/>
        <end position="19"/>
    </location>
</feature>
<dbReference type="EMBL" id="MU551577">
    <property type="protein sequence ID" value="KAI5624903.1"/>
    <property type="molecule type" value="Genomic_DNA"/>
</dbReference>
<comment type="subcellular location">
    <subcellularLocation>
        <location evidence="1">Cell membrane</location>
    </subcellularLocation>
</comment>
<accession>A0AAD5AXQ8</accession>
<dbReference type="AlphaFoldDB" id="A0AAD5AXQ8"/>
<reference evidence="10" key="1">
    <citation type="submission" date="2018-07" db="EMBL/GenBank/DDBJ databases">
        <title>Comparative genomics of catfishes provides insights into carnivory and benthic adaptation.</title>
        <authorList>
            <person name="Zhang Y."/>
            <person name="Wang D."/>
            <person name="Peng Z."/>
            <person name="Zheng S."/>
            <person name="Shao F."/>
            <person name="Tao W."/>
        </authorList>
    </citation>
    <scope>NUCLEOTIDE SEQUENCE</scope>
    <source>
        <strain evidence="10">Chongqing</strain>
    </source>
</reference>
<dbReference type="InterPro" id="IPR007110">
    <property type="entry name" value="Ig-like_dom"/>
</dbReference>
<evidence type="ECO:0000256" key="3">
    <source>
        <dbReference type="ARBA" id="ARBA00022729"/>
    </source>
</evidence>
<dbReference type="GO" id="GO:0009617">
    <property type="term" value="P:response to bacterium"/>
    <property type="evidence" value="ECO:0007669"/>
    <property type="project" value="TreeGrafter"/>
</dbReference>
<feature type="chain" id="PRO_5041922203" evidence="8">
    <location>
        <begin position="20"/>
        <end position="303"/>
    </location>
</feature>
<evidence type="ECO:0000259" key="9">
    <source>
        <dbReference type="PROSITE" id="PS50835"/>
    </source>
</evidence>
<keyword evidence="6" id="KW-1015">Disulfide bond</keyword>
<organism evidence="10 11">
    <name type="scientific">Silurus asotus</name>
    <name type="common">Amur catfish</name>
    <name type="synonym">Parasilurus asotus</name>
    <dbReference type="NCBI Taxonomy" id="30991"/>
    <lineage>
        <taxon>Eukaryota</taxon>
        <taxon>Metazoa</taxon>
        <taxon>Chordata</taxon>
        <taxon>Craniata</taxon>
        <taxon>Vertebrata</taxon>
        <taxon>Euteleostomi</taxon>
        <taxon>Actinopterygii</taxon>
        <taxon>Neopterygii</taxon>
        <taxon>Teleostei</taxon>
        <taxon>Ostariophysi</taxon>
        <taxon>Siluriformes</taxon>
        <taxon>Siluridae</taxon>
        <taxon>Silurus</taxon>
    </lineage>
</organism>
<name>A0AAD5AXQ8_SILAS</name>
<dbReference type="CDD" id="cd00099">
    <property type="entry name" value="IgV"/>
    <property type="match status" value="2"/>
</dbReference>
<gene>
    <name evidence="10" type="ORF">C0J50_15709</name>
</gene>
<comment type="caution">
    <text evidence="10">The sequence shown here is derived from an EMBL/GenBank/DDBJ whole genome shotgun (WGS) entry which is preliminary data.</text>
</comment>
<feature type="domain" description="Ig-like" evidence="9">
    <location>
        <begin position="37"/>
        <end position="117"/>
    </location>
</feature>
<keyword evidence="7" id="KW-0325">Glycoprotein</keyword>
<dbReference type="InterPro" id="IPR036179">
    <property type="entry name" value="Ig-like_dom_sf"/>
</dbReference>
<keyword evidence="4" id="KW-0391">Immunity</keyword>
<evidence type="ECO:0000256" key="2">
    <source>
        <dbReference type="ARBA" id="ARBA00022475"/>
    </source>
</evidence>
<dbReference type="PANTHER" id="PTHR19433">
    <property type="entry name" value="T-CELL RECEPTOR ALPHA CHAIN V REGION-RELATED"/>
    <property type="match status" value="1"/>
</dbReference>
<protein>
    <submittedName>
        <fullName evidence="10">Immune-type receptor 13 isoform 1</fullName>
    </submittedName>
</protein>
<evidence type="ECO:0000256" key="1">
    <source>
        <dbReference type="ARBA" id="ARBA00004236"/>
    </source>
</evidence>
<dbReference type="Pfam" id="PF07686">
    <property type="entry name" value="V-set"/>
    <property type="match status" value="2"/>
</dbReference>
<evidence type="ECO:0000313" key="11">
    <source>
        <dbReference type="Proteomes" id="UP001205998"/>
    </source>
</evidence>
<dbReference type="InterPro" id="IPR013783">
    <property type="entry name" value="Ig-like_fold"/>
</dbReference>
<dbReference type="GO" id="GO:0005886">
    <property type="term" value="C:plasma membrane"/>
    <property type="evidence" value="ECO:0007669"/>
    <property type="project" value="UniProtKB-SubCell"/>
</dbReference>
<dbReference type="Proteomes" id="UP001205998">
    <property type="component" value="Unassembled WGS sequence"/>
</dbReference>
<proteinExistence type="predicted"/>
<keyword evidence="11" id="KW-1185">Reference proteome</keyword>
<dbReference type="InterPro" id="IPR013106">
    <property type="entry name" value="Ig_V-set"/>
</dbReference>
<keyword evidence="2" id="KW-1003">Cell membrane</keyword>
<dbReference type="SMART" id="SM00409">
    <property type="entry name" value="IG"/>
    <property type="match status" value="2"/>
</dbReference>
<keyword evidence="3 8" id="KW-0732">Signal</keyword>
<dbReference type="SUPFAM" id="SSF48726">
    <property type="entry name" value="Immunoglobulin"/>
    <property type="match status" value="2"/>
</dbReference>
<evidence type="ECO:0000256" key="7">
    <source>
        <dbReference type="ARBA" id="ARBA00023180"/>
    </source>
</evidence>
<evidence type="ECO:0000256" key="6">
    <source>
        <dbReference type="ARBA" id="ARBA00023157"/>
    </source>
</evidence>
<evidence type="ECO:0000256" key="8">
    <source>
        <dbReference type="SAM" id="SignalP"/>
    </source>
</evidence>
<dbReference type="SMART" id="SM00406">
    <property type="entry name" value="IGv"/>
    <property type="match status" value="2"/>
</dbReference>
<dbReference type="GO" id="GO:0002376">
    <property type="term" value="P:immune system process"/>
    <property type="evidence" value="ECO:0007669"/>
    <property type="project" value="UniProtKB-KW"/>
</dbReference>
<feature type="domain" description="Ig-like" evidence="9">
    <location>
        <begin position="156"/>
        <end position="232"/>
    </location>
</feature>
<dbReference type="PANTHER" id="PTHR19433:SF133">
    <property type="entry name" value="IMMUNE-TYPE RECEPTOR 5 PRECURSOR-RELATED"/>
    <property type="match status" value="1"/>
</dbReference>
<keyword evidence="10" id="KW-0675">Receptor</keyword>
<evidence type="ECO:0000256" key="4">
    <source>
        <dbReference type="ARBA" id="ARBA00022859"/>
    </source>
</evidence>
<sequence length="303" mass="34051">MIMIALVWITSLFFNKIVCTYIKGVDQLNPFISAVVGDNVTLKCFRIGEVNTDSIVWYKQKVGQKPWVMVTVQHEPKYENDFNPPKFSIEQEKKEDKDGFHLKIANVEPSDEATYYCGHRDFLTRFGNGTFLSVAGHGDVKVSVLQSSMLNPVPAGASVTLQCSVLFESRTAELQVLWFKAALTQSHPQIIYTQYNSSLQCESESSKQTCVYNFSKKILSLNDTGTYYCAVTVCGKLVFGNGTRVHLVSQGSVTDETLSQDCVTAEVNYAALSFTERTGKRGRVKRRQPQDIIYSDVRRPFVT</sequence>
<dbReference type="InterPro" id="IPR052051">
    <property type="entry name" value="TCR_complex_component"/>
</dbReference>
<keyword evidence="5" id="KW-0472">Membrane</keyword>